<dbReference type="eggNOG" id="ENOG502RZMW">
    <property type="taxonomic scope" value="Eukaryota"/>
</dbReference>
<dbReference type="RefSeq" id="XP_010267288.1">
    <property type="nucleotide sequence ID" value="XM_010268986.2"/>
</dbReference>
<organism evidence="2 3">
    <name type="scientific">Nelumbo nucifera</name>
    <name type="common">Sacred lotus</name>
    <dbReference type="NCBI Taxonomy" id="4432"/>
    <lineage>
        <taxon>Eukaryota</taxon>
        <taxon>Viridiplantae</taxon>
        <taxon>Streptophyta</taxon>
        <taxon>Embryophyta</taxon>
        <taxon>Tracheophyta</taxon>
        <taxon>Spermatophyta</taxon>
        <taxon>Magnoliopsida</taxon>
        <taxon>Proteales</taxon>
        <taxon>Nelumbonaceae</taxon>
        <taxon>Nelumbo</taxon>
    </lineage>
</organism>
<feature type="region of interest" description="Disordered" evidence="1">
    <location>
        <begin position="280"/>
        <end position="324"/>
    </location>
</feature>
<dbReference type="OMA" id="SVVWART"/>
<sequence>MAKKTTSRKGGKVEQIHIPKCCQQPRSRAPKPRTDFSPFVCSSSTSSASSSPSSSPPEAAATTAAGDRLAFYTYRRRRGPALELLSCKDGLSSITTASVEQGCKENEAPKFPLVQSSPKNKGQEGLLSDSVGLQLTEADSVYQNAMLDICDARNIRRHVSDTDGTLAFTPDKSTSRISESNDVWIIPGNIVWAKTACQMWWPAEIMGESSTPISTSNQCVDGQVLVQYFGKHECAWVDPVGDLSQFENCFESKSCNPMKSFQDALKQALHRKEQIDSFRLSDQSPDVQNIQTPEKWNASSSSRTDGDHLERGRGKRKRKPKVHFDEVTFPMKPVKKVRRFRIMRYLGLVAPIGSPFSLTPHLRTT</sequence>
<dbReference type="OrthoDB" id="5964980at2759"/>
<dbReference type="Gene3D" id="2.30.30.140">
    <property type="match status" value="1"/>
</dbReference>
<gene>
    <name evidence="3" type="primary">LOC104604578</name>
</gene>
<evidence type="ECO:0000313" key="2">
    <source>
        <dbReference type="Proteomes" id="UP000189703"/>
    </source>
</evidence>
<dbReference type="STRING" id="4432.A0A1U8AHZ0"/>
<dbReference type="Pfam" id="PF00855">
    <property type="entry name" value="PWWP"/>
    <property type="match status" value="1"/>
</dbReference>
<dbReference type="PANTHER" id="PTHR10688:SF14">
    <property type="entry name" value="PWWP DOMAIN-CONTAINING PROTEIN"/>
    <property type="match status" value="1"/>
</dbReference>
<evidence type="ECO:0000313" key="3">
    <source>
        <dbReference type="RefSeq" id="XP_010267288.1"/>
    </source>
</evidence>
<reference evidence="3" key="1">
    <citation type="submission" date="2025-08" db="UniProtKB">
        <authorList>
            <consortium name="RefSeq"/>
        </authorList>
    </citation>
    <scope>IDENTIFICATION</scope>
</reference>
<dbReference type="InterPro" id="IPR000313">
    <property type="entry name" value="PWWP_dom"/>
</dbReference>
<protein>
    <submittedName>
        <fullName evidence="3">Uncharacterized protein LOC104604578</fullName>
    </submittedName>
</protein>
<accession>A0A1U8AHZ0</accession>
<keyword evidence="2" id="KW-1185">Reference proteome</keyword>
<dbReference type="CDD" id="cd05162">
    <property type="entry name" value="PWWP"/>
    <property type="match status" value="1"/>
</dbReference>
<feature type="compositionally biased region" description="Basic residues" evidence="1">
    <location>
        <begin position="1"/>
        <end position="10"/>
    </location>
</feature>
<dbReference type="SMART" id="SM00293">
    <property type="entry name" value="PWWP"/>
    <property type="match status" value="1"/>
</dbReference>
<dbReference type="KEGG" id="nnu:104604578"/>
<dbReference type="AlphaFoldDB" id="A0A1U8AHZ0"/>
<dbReference type="PANTHER" id="PTHR10688">
    <property type="entry name" value="PWWP DOMAIN-CONTAINING PROTEIN"/>
    <property type="match status" value="1"/>
</dbReference>
<proteinExistence type="predicted"/>
<dbReference type="PROSITE" id="PS50812">
    <property type="entry name" value="PWWP"/>
    <property type="match status" value="1"/>
</dbReference>
<name>A0A1U8AHZ0_NELNU</name>
<dbReference type="GeneID" id="104604578"/>
<feature type="compositionally biased region" description="Polar residues" evidence="1">
    <location>
        <begin position="280"/>
        <end position="303"/>
    </location>
</feature>
<dbReference type="Proteomes" id="UP000189703">
    <property type="component" value="Unplaced"/>
</dbReference>
<feature type="region of interest" description="Disordered" evidence="1">
    <location>
        <begin position="1"/>
        <end position="62"/>
    </location>
</feature>
<dbReference type="SUPFAM" id="SSF63748">
    <property type="entry name" value="Tudor/PWWP/MBT"/>
    <property type="match status" value="1"/>
</dbReference>
<feature type="compositionally biased region" description="Low complexity" evidence="1">
    <location>
        <begin position="42"/>
        <end position="62"/>
    </location>
</feature>
<dbReference type="InterPro" id="IPR052657">
    <property type="entry name" value="PDP_family_Arabidopsis"/>
</dbReference>
<evidence type="ECO:0000256" key="1">
    <source>
        <dbReference type="SAM" id="MobiDB-lite"/>
    </source>
</evidence>